<organism evidence="3">
    <name type="scientific">freshwater metagenome</name>
    <dbReference type="NCBI Taxonomy" id="449393"/>
    <lineage>
        <taxon>unclassified sequences</taxon>
        <taxon>metagenomes</taxon>
        <taxon>ecological metagenomes</taxon>
    </lineage>
</organism>
<protein>
    <submittedName>
        <fullName evidence="3">Unannotated protein</fullName>
    </submittedName>
</protein>
<keyword evidence="2" id="KW-1133">Transmembrane helix</keyword>
<feature type="region of interest" description="Disordered" evidence="1">
    <location>
        <begin position="1"/>
        <end position="24"/>
    </location>
</feature>
<dbReference type="AlphaFoldDB" id="A0A6J6HJ40"/>
<keyword evidence="2" id="KW-0472">Membrane</keyword>
<gene>
    <name evidence="3" type="ORF">UFOPK1842_00928</name>
</gene>
<accession>A0A6J6HJ40</accession>
<keyword evidence="2" id="KW-0812">Transmembrane</keyword>
<evidence type="ECO:0000313" key="3">
    <source>
        <dbReference type="EMBL" id="CAB4613821.1"/>
    </source>
</evidence>
<feature type="transmembrane region" description="Helical" evidence="2">
    <location>
        <begin position="120"/>
        <end position="138"/>
    </location>
</feature>
<proteinExistence type="predicted"/>
<dbReference type="EMBL" id="CAEZUQ010000127">
    <property type="protein sequence ID" value="CAB4613821.1"/>
    <property type="molecule type" value="Genomic_DNA"/>
</dbReference>
<evidence type="ECO:0000256" key="1">
    <source>
        <dbReference type="SAM" id="MobiDB-lite"/>
    </source>
</evidence>
<reference evidence="3" key="1">
    <citation type="submission" date="2020-05" db="EMBL/GenBank/DDBJ databases">
        <authorList>
            <person name="Chiriac C."/>
            <person name="Salcher M."/>
            <person name="Ghai R."/>
            <person name="Kavagutti S V."/>
        </authorList>
    </citation>
    <scope>NUCLEOTIDE SEQUENCE</scope>
</reference>
<evidence type="ECO:0000256" key="2">
    <source>
        <dbReference type="SAM" id="Phobius"/>
    </source>
</evidence>
<feature type="transmembrane region" description="Helical" evidence="2">
    <location>
        <begin position="95"/>
        <end position="114"/>
    </location>
</feature>
<sequence length="163" mass="16930">MISFTSSTRVSKSSSSTSSSSTSSPSIFVTIVLPGFASTGGLTPSAASRLASNSALVGNSILPEALGADFFAPLLSAANFCASSSAFVGKRRGPADFLTIFFTAAFFVVFFTAVFFATTFLVAAFFTVFLLLALFFCARIPATIHPLVCLASDRASETCLAIL</sequence>
<name>A0A6J6HJ40_9ZZZZ</name>